<keyword evidence="1" id="KW-0472">Membrane</keyword>
<name>A0A1I3SSF2_9PLAN</name>
<dbReference type="SUPFAM" id="SSF52540">
    <property type="entry name" value="P-loop containing nucleoside triphosphate hydrolases"/>
    <property type="match status" value="1"/>
</dbReference>
<dbReference type="PANTHER" id="PTHR42714:SF2">
    <property type="entry name" value="TRNA MODIFICATION GTPASE GTPBP3, MITOCHONDRIAL"/>
    <property type="match status" value="1"/>
</dbReference>
<evidence type="ECO:0000259" key="2">
    <source>
        <dbReference type="Pfam" id="PF01926"/>
    </source>
</evidence>
<feature type="domain" description="G" evidence="2">
    <location>
        <begin position="276"/>
        <end position="379"/>
    </location>
</feature>
<protein>
    <recommendedName>
        <fullName evidence="2">G domain-containing protein</fullName>
    </recommendedName>
</protein>
<dbReference type="STRING" id="1576369.SAMN05421753_12548"/>
<evidence type="ECO:0000256" key="1">
    <source>
        <dbReference type="SAM" id="Phobius"/>
    </source>
</evidence>
<dbReference type="EMBL" id="FOQD01000025">
    <property type="protein sequence ID" value="SFJ61162.1"/>
    <property type="molecule type" value="Genomic_DNA"/>
</dbReference>
<keyword evidence="1" id="KW-0812">Transmembrane</keyword>
<accession>A0A1I3SSF2</accession>
<evidence type="ECO:0000313" key="3">
    <source>
        <dbReference type="EMBL" id="SFJ61162.1"/>
    </source>
</evidence>
<keyword evidence="1" id="KW-1133">Transmembrane helix</keyword>
<dbReference type="AlphaFoldDB" id="A0A1I3SSF2"/>
<dbReference type="CDD" id="cd00882">
    <property type="entry name" value="Ras_like_GTPase"/>
    <property type="match status" value="1"/>
</dbReference>
<dbReference type="InterPro" id="IPR027417">
    <property type="entry name" value="P-loop_NTPase"/>
</dbReference>
<dbReference type="GO" id="GO:0002098">
    <property type="term" value="P:tRNA wobble uridine modification"/>
    <property type="evidence" value="ECO:0007669"/>
    <property type="project" value="TreeGrafter"/>
</dbReference>
<dbReference type="OrthoDB" id="238366at2"/>
<dbReference type="GO" id="GO:0005525">
    <property type="term" value="F:GTP binding"/>
    <property type="evidence" value="ECO:0007669"/>
    <property type="project" value="InterPro"/>
</dbReference>
<gene>
    <name evidence="3" type="ORF">SAMN05421753_12548</name>
</gene>
<reference evidence="4" key="1">
    <citation type="submission" date="2016-10" db="EMBL/GenBank/DDBJ databases">
        <authorList>
            <person name="Varghese N."/>
            <person name="Submissions S."/>
        </authorList>
    </citation>
    <scope>NUCLEOTIDE SEQUENCE [LARGE SCALE GENOMIC DNA]</scope>
    <source>
        <strain evidence="4">DSM 26348</strain>
    </source>
</reference>
<dbReference type="GO" id="GO:0005829">
    <property type="term" value="C:cytosol"/>
    <property type="evidence" value="ECO:0007669"/>
    <property type="project" value="TreeGrafter"/>
</dbReference>
<dbReference type="Proteomes" id="UP000199518">
    <property type="component" value="Unassembled WGS sequence"/>
</dbReference>
<evidence type="ECO:0000313" key="4">
    <source>
        <dbReference type="Proteomes" id="UP000199518"/>
    </source>
</evidence>
<dbReference type="GO" id="GO:0030488">
    <property type="term" value="P:tRNA methylation"/>
    <property type="evidence" value="ECO:0007669"/>
    <property type="project" value="TreeGrafter"/>
</dbReference>
<dbReference type="Gene3D" id="3.40.50.300">
    <property type="entry name" value="P-loop containing nucleotide triphosphate hydrolases"/>
    <property type="match status" value="1"/>
</dbReference>
<dbReference type="InterPro" id="IPR006073">
    <property type="entry name" value="GTP-bd"/>
</dbReference>
<organism evidence="3 4">
    <name type="scientific">Planctomicrobium piriforme</name>
    <dbReference type="NCBI Taxonomy" id="1576369"/>
    <lineage>
        <taxon>Bacteria</taxon>
        <taxon>Pseudomonadati</taxon>
        <taxon>Planctomycetota</taxon>
        <taxon>Planctomycetia</taxon>
        <taxon>Planctomycetales</taxon>
        <taxon>Planctomycetaceae</taxon>
        <taxon>Planctomicrobium</taxon>
    </lineage>
</organism>
<proteinExistence type="predicted"/>
<feature type="transmembrane region" description="Helical" evidence="1">
    <location>
        <begin position="37"/>
        <end position="58"/>
    </location>
</feature>
<sequence>MFCMFSRRTVTLSILILLPLLAYLGLGAYALWQTGLFAWTFWIVPVFWLITWIVAVAWPPERRQIQIDQPHPEHFTPRDEEAMAIVRRYQEQIDVLSPLQLTDPQFYFQQTLHLSRDIAAFYHPHANDPISSLTVPEVLAATRLAVDDMERWMLDSVPGSRLVTIRQWQWLQHAPKWAKRLQNTAWAVSVLVNPVNVLKYFTSEVTVGPVSQELQTEFLAAVYLRFVRQVGFYLVEMNSGRLRGGADLYRRTFGSPEQQAYTPQAARPSLEPEPVTVALIGQVKAGKSSLVNALVGERVAKSDVLPETRQVNRYRLTVPETDVVLTLLDTPGYADAGATKQQLDEVKQAARESDMLLLVLDAHSPARSADRAVMDELQKWRTAHPELRPGPIVICLTHIDLLSPMMEWSPPYDWRNPRSRKERSIHDAVEHVRGLFSDVSSEVVPVCSDIERGRTARIIEELLPALLGVLTEGQMAAVLRTYHRELDRGRFQTLLSQLQSSGKFLLQMWLEERLATFLPPADSAAEKSRSETP</sequence>
<keyword evidence="4" id="KW-1185">Reference proteome</keyword>
<dbReference type="PANTHER" id="PTHR42714">
    <property type="entry name" value="TRNA MODIFICATION GTPASE GTPBP3"/>
    <property type="match status" value="1"/>
</dbReference>
<dbReference type="Pfam" id="PF01926">
    <property type="entry name" value="MMR_HSR1"/>
    <property type="match status" value="1"/>
</dbReference>